<evidence type="ECO:0000313" key="2">
    <source>
        <dbReference type="Proteomes" id="UP000326779"/>
    </source>
</evidence>
<dbReference type="AlphaFoldDB" id="A0A5P8M5M1"/>
<sequence length="59" mass="6362">MDFSLLGNLVHSQSPYSCFLFISSGLCFGLSSDSTSRWTPCRRLVVPTTSAYSGLSPPS</sequence>
<protein>
    <submittedName>
        <fullName evidence="1">Uncharacterized protein</fullName>
    </submittedName>
</protein>
<dbReference type="KEGG" id="lhb:D1010_10510"/>
<gene>
    <name evidence="1" type="ORF">D1010_10510</name>
</gene>
<dbReference type="Proteomes" id="UP000326779">
    <property type="component" value="Chromosome"/>
</dbReference>
<dbReference type="EMBL" id="CP045143">
    <property type="protein sequence ID" value="QFR23802.1"/>
    <property type="molecule type" value="Genomic_DNA"/>
</dbReference>
<accession>A0A5P8M5M1</accession>
<organism evidence="1 2">
    <name type="scientific">Schleiferilactobacillus harbinensis</name>
    <dbReference type="NCBI Taxonomy" id="304207"/>
    <lineage>
        <taxon>Bacteria</taxon>
        <taxon>Bacillati</taxon>
        <taxon>Bacillota</taxon>
        <taxon>Bacilli</taxon>
        <taxon>Lactobacillales</taxon>
        <taxon>Lactobacillaceae</taxon>
        <taxon>Schleiferilactobacillus</taxon>
    </lineage>
</organism>
<proteinExistence type="predicted"/>
<reference evidence="1 2" key="1">
    <citation type="submission" date="2019-10" db="EMBL/GenBank/DDBJ databases">
        <title>The completed genome of Lactobacillus harbinensis M1.</title>
        <authorList>
            <person name="Zheng Y."/>
        </authorList>
    </citation>
    <scope>NUCLEOTIDE SEQUENCE [LARGE SCALE GENOMIC DNA]</scope>
    <source>
        <strain evidence="1 2">M1</strain>
    </source>
</reference>
<evidence type="ECO:0000313" key="1">
    <source>
        <dbReference type="EMBL" id="QFR23802.1"/>
    </source>
</evidence>
<name>A0A5P8M5M1_9LACO</name>